<feature type="signal peptide" evidence="6">
    <location>
        <begin position="1"/>
        <end position="19"/>
    </location>
</feature>
<name>A0A8C8DFB4_9TELE</name>
<dbReference type="InterPro" id="IPR036869">
    <property type="entry name" value="J_dom_sf"/>
</dbReference>
<dbReference type="SMART" id="SM00271">
    <property type="entry name" value="DnaJ"/>
    <property type="match status" value="1"/>
</dbReference>
<evidence type="ECO:0000256" key="2">
    <source>
        <dbReference type="ARBA" id="ARBA00040158"/>
    </source>
</evidence>
<organism evidence="8 9">
    <name type="scientific">Oryzias sinensis</name>
    <name type="common">Chinese medaka</name>
    <dbReference type="NCBI Taxonomy" id="183150"/>
    <lineage>
        <taxon>Eukaryota</taxon>
        <taxon>Metazoa</taxon>
        <taxon>Chordata</taxon>
        <taxon>Craniata</taxon>
        <taxon>Vertebrata</taxon>
        <taxon>Euteleostomi</taxon>
        <taxon>Actinopterygii</taxon>
        <taxon>Neopterygii</taxon>
        <taxon>Teleostei</taxon>
        <taxon>Neoteleostei</taxon>
        <taxon>Acanthomorphata</taxon>
        <taxon>Ovalentaria</taxon>
        <taxon>Atherinomorphae</taxon>
        <taxon>Beloniformes</taxon>
        <taxon>Adrianichthyidae</taxon>
        <taxon>Oryziinae</taxon>
        <taxon>Oryzias</taxon>
    </lineage>
</organism>
<evidence type="ECO:0000256" key="1">
    <source>
        <dbReference type="ARBA" id="ARBA00023186"/>
    </source>
</evidence>
<reference evidence="8" key="1">
    <citation type="submission" date="2025-08" db="UniProtKB">
        <authorList>
            <consortium name="Ensembl"/>
        </authorList>
    </citation>
    <scope>IDENTIFICATION</scope>
</reference>
<dbReference type="GO" id="GO:0051787">
    <property type="term" value="F:misfolded protein binding"/>
    <property type="evidence" value="ECO:0007669"/>
    <property type="project" value="TreeGrafter"/>
</dbReference>
<dbReference type="PROSITE" id="PS00636">
    <property type="entry name" value="DNAJ_1"/>
    <property type="match status" value="1"/>
</dbReference>
<keyword evidence="1" id="KW-0143">Chaperone</keyword>
<dbReference type="GO" id="GO:0036503">
    <property type="term" value="P:ERAD pathway"/>
    <property type="evidence" value="ECO:0007669"/>
    <property type="project" value="TreeGrafter"/>
</dbReference>
<proteinExistence type="predicted"/>
<dbReference type="Proteomes" id="UP000694383">
    <property type="component" value="Unplaced"/>
</dbReference>
<evidence type="ECO:0000313" key="9">
    <source>
        <dbReference type="Proteomes" id="UP000694383"/>
    </source>
</evidence>
<dbReference type="Ensembl" id="ENSOSIT00000003261.1">
    <property type="protein sequence ID" value="ENSOSIP00000003030.1"/>
    <property type="gene ID" value="ENSOSIG00000001961.1"/>
</dbReference>
<dbReference type="GO" id="GO:0005783">
    <property type="term" value="C:endoplasmic reticulum"/>
    <property type="evidence" value="ECO:0007669"/>
    <property type="project" value="TreeGrafter"/>
</dbReference>
<dbReference type="PRINTS" id="PR00625">
    <property type="entry name" value="JDOMAIN"/>
</dbReference>
<dbReference type="Pfam" id="PF00226">
    <property type="entry name" value="DnaJ"/>
    <property type="match status" value="1"/>
</dbReference>
<dbReference type="InterPro" id="IPR001623">
    <property type="entry name" value="DnaJ_domain"/>
</dbReference>
<accession>A0A8C8DFB4</accession>
<protein>
    <recommendedName>
        <fullName evidence="2">DnaJ homolog subfamily B member 9</fullName>
    </recommendedName>
    <alternativeName>
        <fullName evidence="3">Endoplasmic reticulum DNA J domain-containing protein 4</fullName>
    </alternativeName>
</protein>
<sequence>MAAFQVCIVLLLLLVEASGTVKNYYDILKVEKTATESQIKKAFRRLALRFHPDKNRSADAEKVFREMAEAYSVLSDKEKRRQYDSMGHGAFLENADTDQEQDTSFHFSFPDFFHDLHGSPFMEDFHFHWSFPLEEEEEDDLYEHFSFSEPNVIFFSEDENEEDLYY</sequence>
<keyword evidence="6" id="KW-0732">Signal</keyword>
<dbReference type="PROSITE" id="PS50076">
    <property type="entry name" value="DNAJ_2"/>
    <property type="match status" value="1"/>
</dbReference>
<evidence type="ECO:0000256" key="6">
    <source>
        <dbReference type="SAM" id="SignalP"/>
    </source>
</evidence>
<dbReference type="Gene3D" id="1.10.287.110">
    <property type="entry name" value="DnaJ domain"/>
    <property type="match status" value="1"/>
</dbReference>
<dbReference type="GeneTree" id="ENSGT00940000156246"/>
<reference evidence="8" key="2">
    <citation type="submission" date="2025-09" db="UniProtKB">
        <authorList>
            <consortium name="Ensembl"/>
        </authorList>
    </citation>
    <scope>IDENTIFICATION</scope>
</reference>
<evidence type="ECO:0000256" key="3">
    <source>
        <dbReference type="ARBA" id="ARBA00041533"/>
    </source>
</evidence>
<dbReference type="SUPFAM" id="SSF46565">
    <property type="entry name" value="Chaperone J-domain"/>
    <property type="match status" value="1"/>
</dbReference>
<feature type="chain" id="PRO_5034601144" description="DnaJ homolog subfamily B member 9" evidence="6">
    <location>
        <begin position="20"/>
        <end position="166"/>
    </location>
</feature>
<evidence type="ECO:0000256" key="5">
    <source>
        <dbReference type="ARBA" id="ARBA00046365"/>
    </source>
</evidence>
<dbReference type="GO" id="GO:0051087">
    <property type="term" value="F:protein-folding chaperone binding"/>
    <property type="evidence" value="ECO:0007669"/>
    <property type="project" value="TreeGrafter"/>
</dbReference>
<dbReference type="CDD" id="cd06257">
    <property type="entry name" value="DnaJ"/>
    <property type="match status" value="1"/>
</dbReference>
<feature type="domain" description="J" evidence="7">
    <location>
        <begin position="23"/>
        <end position="87"/>
    </location>
</feature>
<keyword evidence="9" id="KW-1185">Reference proteome</keyword>
<dbReference type="PANTHER" id="PTHR44360">
    <property type="entry name" value="DNAJ HOMOLOG SUBFAMILY B MEMBER 9"/>
    <property type="match status" value="1"/>
</dbReference>
<dbReference type="InterPro" id="IPR051948">
    <property type="entry name" value="Hsp70_co-chaperone_J-domain"/>
</dbReference>
<evidence type="ECO:0000256" key="4">
    <source>
        <dbReference type="ARBA" id="ARBA00045428"/>
    </source>
</evidence>
<evidence type="ECO:0000259" key="7">
    <source>
        <dbReference type="PROSITE" id="PS50076"/>
    </source>
</evidence>
<dbReference type="PANTHER" id="PTHR44360:SF1">
    <property type="entry name" value="DNAJ HOMOLOG SUBFAMILY B MEMBER 9"/>
    <property type="match status" value="1"/>
</dbReference>
<dbReference type="AlphaFoldDB" id="A0A8C8DFB4"/>
<evidence type="ECO:0000313" key="8">
    <source>
        <dbReference type="Ensembl" id="ENSOSIP00000003030.1"/>
    </source>
</evidence>
<comment type="subunit">
    <text evidence="5">Interacts with HSPA5/BiP; interaction is direct. Interacts with ERN1/IRE1 (via the luminal region). Interacts with DERL1.</text>
</comment>
<comment type="function">
    <text evidence="4">Co-chaperone for Hsp70 protein HSPA5/BiP that acts as a key repressor of the ERN1/IRE1-mediated unfolded protein response (UPR). J domain-containing co-chaperones stimulate the ATPase activity of Hsp70 proteins and are required for efficient substrate recognition by Hsp70 proteins. In the unstressed endoplasmic reticulum, interacts with the luminal region of ERN1/IRE1 and selectively recruits HSPA5/BiP: HSPA5/BiP disrupts the dimerization of the active ERN1/IRE1 luminal region, thereby inactivating ERN1/IRE1. Also involved in endoplasmic reticulum-associated degradation (ERAD) of misfolded proteins. Required for survival of B-cell progenitors and normal antibody production.</text>
</comment>
<dbReference type="InterPro" id="IPR018253">
    <property type="entry name" value="DnaJ_domain_CS"/>
</dbReference>